<organism evidence="3 4">
    <name type="scientific">Sneathiella marina</name>
    <dbReference type="NCBI Taxonomy" id="2950108"/>
    <lineage>
        <taxon>Bacteria</taxon>
        <taxon>Pseudomonadati</taxon>
        <taxon>Pseudomonadota</taxon>
        <taxon>Alphaproteobacteria</taxon>
        <taxon>Sneathiellales</taxon>
        <taxon>Sneathiellaceae</taxon>
        <taxon>Sneathiella</taxon>
    </lineage>
</organism>
<dbReference type="CDD" id="cd02440">
    <property type="entry name" value="AdoMet_MTases"/>
    <property type="match status" value="1"/>
</dbReference>
<feature type="domain" description="Methyltransferase type 11" evidence="2">
    <location>
        <begin position="104"/>
        <end position="197"/>
    </location>
</feature>
<sequence>MSRGDEGSEAGVADKPTLKSRFKAWWDGYDLEKVKPQLVLEEQERQQLEEDGPPTVKGWSVSRQKSVVTLFGEGMTRCIPDEMKTRMTQPMGLNKTMSVSELGGNLAGFARWVAETYETYVTNYDEDQTLIDAANEMTKMAGLQRNINSVHCDFDDFKPKERSANVVYASEALFHVKDKQKCFKAIHRMLRPEGQFMMSDFMLDGMGGDAPELDNWKQNEPLKPYLLDVQETRKLMTEAGFEVSIAENITDEYRLNVQRAFADYAKRTADGEKSGHLHDWILKEGELWMGRVKLMDAGHLKVFRVYARVPMQIK</sequence>
<dbReference type="EMBL" id="CP098747">
    <property type="protein sequence ID" value="USG62841.1"/>
    <property type="molecule type" value="Genomic_DNA"/>
</dbReference>
<dbReference type="InterPro" id="IPR029063">
    <property type="entry name" value="SAM-dependent_MTases_sf"/>
</dbReference>
<dbReference type="PANTHER" id="PTHR44068">
    <property type="entry name" value="ZGC:194242"/>
    <property type="match status" value="1"/>
</dbReference>
<protein>
    <submittedName>
        <fullName evidence="3">Methyltransferase domain-containing protein</fullName>
    </submittedName>
</protein>
<proteinExistence type="predicted"/>
<dbReference type="GO" id="GO:0032259">
    <property type="term" value="P:methylation"/>
    <property type="evidence" value="ECO:0007669"/>
    <property type="project" value="UniProtKB-KW"/>
</dbReference>
<dbReference type="InterPro" id="IPR050447">
    <property type="entry name" value="Erg6_SMT_methyltransf"/>
</dbReference>
<keyword evidence="1" id="KW-0808">Transferase</keyword>
<evidence type="ECO:0000313" key="3">
    <source>
        <dbReference type="EMBL" id="USG62841.1"/>
    </source>
</evidence>
<accession>A0ABY4W6N2</accession>
<dbReference type="Pfam" id="PF08241">
    <property type="entry name" value="Methyltransf_11"/>
    <property type="match status" value="1"/>
</dbReference>
<evidence type="ECO:0000313" key="4">
    <source>
        <dbReference type="Proteomes" id="UP001056291"/>
    </source>
</evidence>
<dbReference type="Gene3D" id="3.40.50.150">
    <property type="entry name" value="Vaccinia Virus protein VP39"/>
    <property type="match status" value="1"/>
</dbReference>
<dbReference type="Proteomes" id="UP001056291">
    <property type="component" value="Chromosome"/>
</dbReference>
<dbReference type="RefSeq" id="WP_251937043.1">
    <property type="nucleotide sequence ID" value="NZ_CP098747.1"/>
</dbReference>
<dbReference type="SUPFAM" id="SSF53335">
    <property type="entry name" value="S-adenosyl-L-methionine-dependent methyltransferases"/>
    <property type="match status" value="1"/>
</dbReference>
<keyword evidence="4" id="KW-1185">Reference proteome</keyword>
<reference evidence="3" key="1">
    <citation type="submission" date="2022-06" db="EMBL/GenBank/DDBJ databases">
        <title>Sneathiella actinostolidae sp. nov., isolated from a sea anemonein the Western Pacific Ocean.</title>
        <authorList>
            <person name="Wei M.J."/>
        </authorList>
    </citation>
    <scope>NUCLEOTIDE SEQUENCE</scope>
    <source>
        <strain evidence="3">PHK-P5</strain>
    </source>
</reference>
<dbReference type="PANTHER" id="PTHR44068:SF11">
    <property type="entry name" value="GERANYL DIPHOSPHATE 2-C-METHYLTRANSFERASE"/>
    <property type="match status" value="1"/>
</dbReference>
<name>A0ABY4W6N2_9PROT</name>
<dbReference type="GO" id="GO:0008168">
    <property type="term" value="F:methyltransferase activity"/>
    <property type="evidence" value="ECO:0007669"/>
    <property type="project" value="UniProtKB-KW"/>
</dbReference>
<gene>
    <name evidence="3" type="ORF">NBZ79_07610</name>
</gene>
<evidence type="ECO:0000256" key="1">
    <source>
        <dbReference type="ARBA" id="ARBA00022679"/>
    </source>
</evidence>
<dbReference type="InterPro" id="IPR013216">
    <property type="entry name" value="Methyltransf_11"/>
</dbReference>
<keyword evidence="3" id="KW-0489">Methyltransferase</keyword>
<evidence type="ECO:0000259" key="2">
    <source>
        <dbReference type="Pfam" id="PF08241"/>
    </source>
</evidence>